<organism evidence="3">
    <name type="scientific">Limnospira platensis</name>
    <name type="common">Arthrospira platensis</name>
    <dbReference type="NCBI Taxonomy" id="118562"/>
    <lineage>
        <taxon>Bacteria</taxon>
        <taxon>Bacillati</taxon>
        <taxon>Cyanobacteriota</taxon>
        <taxon>Cyanophyceae</taxon>
        <taxon>Oscillatoriophycideae</taxon>
        <taxon>Oscillatoriales</taxon>
        <taxon>Sirenicapillariaceae</taxon>
        <taxon>Limnospira</taxon>
    </lineage>
</organism>
<dbReference type="InterPro" id="IPR038087">
    <property type="entry name" value="RNAP_delta_N_dom_sf"/>
</dbReference>
<evidence type="ECO:0000313" key="3">
    <source>
        <dbReference type="EMBL" id="SPD79496.1"/>
    </source>
</evidence>
<evidence type="ECO:0000256" key="1">
    <source>
        <dbReference type="ARBA" id="ARBA00023163"/>
    </source>
</evidence>
<dbReference type="PANTHER" id="PTHR30015">
    <property type="entry name" value="MRR RESTRICTION SYSTEM PROTEIN"/>
    <property type="match status" value="1"/>
</dbReference>
<dbReference type="AlphaFoldDB" id="A0A4D8UYB2"/>
<dbReference type="GO" id="GO:0006355">
    <property type="term" value="P:regulation of DNA-templated transcription"/>
    <property type="evidence" value="ECO:0007669"/>
    <property type="project" value="InterPro"/>
</dbReference>
<dbReference type="InterPro" id="IPR052906">
    <property type="entry name" value="Type_IV_Methyl-Rstrct_Enzyme"/>
</dbReference>
<dbReference type="Gene3D" id="1.10.10.1250">
    <property type="entry name" value="RNA polymerase, subunit delta, N-terminal domain"/>
    <property type="match status" value="1"/>
</dbReference>
<reference evidence="3" key="1">
    <citation type="submission" date="2018-02" db="EMBL/GenBank/DDBJ databases">
        <authorList>
            <consortium name="Jesu Arockiaraj"/>
            <consortium name="Anbazahan"/>
            <consortium name="Venkatesh"/>
        </authorList>
    </citation>
    <scope>NUCLEOTIDE SEQUENCE</scope>
    <source>
        <strain evidence="3">SRM36</strain>
    </source>
</reference>
<dbReference type="Gene3D" id="3.40.1350.10">
    <property type="match status" value="1"/>
</dbReference>
<dbReference type="PANTHER" id="PTHR30015:SF7">
    <property type="entry name" value="TYPE IV METHYL-DIRECTED RESTRICTION ENZYME ECOKMRR"/>
    <property type="match status" value="1"/>
</dbReference>
<dbReference type="Pfam" id="PF05066">
    <property type="entry name" value="HARE-HTH"/>
    <property type="match status" value="1"/>
</dbReference>
<sequence length="484" mass="53913">MSFADAAIQVLEDVGSPLHYRKIAEIAIARNLIPTNGKSPEATLNAIIAVEIKQKGDHSRFVKINRGVFGLRKWDVTSMDSESNSTTSDPQTERRVKIPHFPTYSELRLILPIWNGRDRAQITGLRSAIMSLSGTPQNPVDWTNPDRWISERLEGENRELAEAIWTGSDRRVNPRHVYGHWLLSRIYELLEDDSGGKVVLTDAGRDFICHSLGDVEKQIDEREGLLKLLSVVAEKGGGRRGDFVPDWSDYLKRYSQFGTDSTIKDTLWRRLYNLADRELLIKTGTTYSITDAGLNYLKDSGGDEELDGGGKVQEILTLVKEQKASVRSSIQEILSTMAPTAFEYLIKQLLEAMNYQNVEVTSPTNDKGVDVVADIELGITSVREVVQVKRQQGNIQRPILDALRGCLYRFQAVRGTIITTGDFSKGTVEVAFAPGAPPITLINGEKLLDLLIEYGIGVKTKAIEVLELDADAFAQNDSYTSDLE</sequence>
<dbReference type="PROSITE" id="PS51913">
    <property type="entry name" value="HTH_HARE"/>
    <property type="match status" value="1"/>
</dbReference>
<protein>
    <submittedName>
        <fullName evidence="3">Restriction endonuclease</fullName>
    </submittedName>
</protein>
<dbReference type="InterPro" id="IPR007560">
    <property type="entry name" value="Restrct_endonuc_IV_Mrr"/>
</dbReference>
<keyword evidence="3" id="KW-0378">Hydrolase</keyword>
<proteinExistence type="evidence at transcript level"/>
<name>A0A4D8UYB2_LIMPL</name>
<dbReference type="InterPro" id="IPR007759">
    <property type="entry name" value="Asxl_HARE-HTH"/>
</dbReference>
<dbReference type="InterPro" id="IPR011856">
    <property type="entry name" value="tRNA_endonuc-like_dom_sf"/>
</dbReference>
<accession>A0A4D8UYB2</accession>
<keyword evidence="3" id="KW-0255">Endonuclease</keyword>
<dbReference type="GO" id="GO:0003677">
    <property type="term" value="F:DNA binding"/>
    <property type="evidence" value="ECO:0007669"/>
    <property type="project" value="InterPro"/>
</dbReference>
<dbReference type="SUPFAM" id="SSF52980">
    <property type="entry name" value="Restriction endonuclease-like"/>
    <property type="match status" value="1"/>
</dbReference>
<dbReference type="Pfam" id="PF04471">
    <property type="entry name" value="Mrr_cat"/>
    <property type="match status" value="1"/>
</dbReference>
<feature type="domain" description="HTH HARE-type" evidence="2">
    <location>
        <begin position="1"/>
        <end position="74"/>
    </location>
</feature>
<dbReference type="InterPro" id="IPR011335">
    <property type="entry name" value="Restrct_endonuc-II-like"/>
</dbReference>
<dbReference type="GO" id="GO:0015666">
    <property type="term" value="F:restriction endodeoxyribonuclease activity"/>
    <property type="evidence" value="ECO:0007669"/>
    <property type="project" value="TreeGrafter"/>
</dbReference>
<dbReference type="GO" id="GO:0009307">
    <property type="term" value="P:DNA restriction-modification system"/>
    <property type="evidence" value="ECO:0007669"/>
    <property type="project" value="InterPro"/>
</dbReference>
<evidence type="ECO:0000259" key="2">
    <source>
        <dbReference type="PROSITE" id="PS51913"/>
    </source>
</evidence>
<dbReference type="EMBL" id="LT985020">
    <property type="protein sequence ID" value="SPD79496.1"/>
    <property type="molecule type" value="mRNA"/>
</dbReference>
<keyword evidence="3" id="KW-0540">Nuclease</keyword>
<gene>
    <name evidence="3" type="primary">A-Rease</name>
</gene>
<keyword evidence="1" id="KW-0804">Transcription</keyword>